<reference evidence="1 2" key="1">
    <citation type="journal article" date="2015" name="Genome Biol.">
        <title>Comparative genomics of Steinernema reveals deeply conserved gene regulatory networks.</title>
        <authorList>
            <person name="Dillman A.R."/>
            <person name="Macchietto M."/>
            <person name="Porter C.F."/>
            <person name="Rogers A."/>
            <person name="Williams B."/>
            <person name="Antoshechkin I."/>
            <person name="Lee M.M."/>
            <person name="Goodwin Z."/>
            <person name="Lu X."/>
            <person name="Lewis E.E."/>
            <person name="Goodrich-Blair H."/>
            <person name="Stock S.P."/>
            <person name="Adams B.J."/>
            <person name="Sternberg P.W."/>
            <person name="Mortazavi A."/>
        </authorList>
    </citation>
    <scope>NUCLEOTIDE SEQUENCE [LARGE SCALE GENOMIC DNA]</scope>
    <source>
        <strain evidence="1 2">ALL</strain>
    </source>
</reference>
<evidence type="ECO:0000313" key="2">
    <source>
        <dbReference type="Proteomes" id="UP000298663"/>
    </source>
</evidence>
<comment type="caution">
    <text evidence="1">The sequence shown here is derived from an EMBL/GenBank/DDBJ whole genome shotgun (WGS) entry which is preliminary data.</text>
</comment>
<sequence>MLQDVRKIWSLQICIFKSDKAHSCESYVDHTLVIVVVLQSDHYRINSSTAKLQKLYLKAQRSALQETSSRDRCDR</sequence>
<reference evidence="1 2" key="2">
    <citation type="journal article" date="2019" name="G3 (Bethesda)">
        <title>Hybrid Assembly of the Genome of the Entomopathogenic Nematode Steinernema carpocapsae Identifies the X-Chromosome.</title>
        <authorList>
            <person name="Serra L."/>
            <person name="Macchietto M."/>
            <person name="Macias-Munoz A."/>
            <person name="McGill C.J."/>
            <person name="Rodriguez I.M."/>
            <person name="Rodriguez B."/>
            <person name="Murad R."/>
            <person name="Mortazavi A."/>
        </authorList>
    </citation>
    <scope>NUCLEOTIDE SEQUENCE [LARGE SCALE GENOMIC DNA]</scope>
    <source>
        <strain evidence="1 2">ALL</strain>
    </source>
</reference>
<organism evidence="1 2">
    <name type="scientific">Steinernema carpocapsae</name>
    <name type="common">Entomopathogenic nematode</name>
    <dbReference type="NCBI Taxonomy" id="34508"/>
    <lineage>
        <taxon>Eukaryota</taxon>
        <taxon>Metazoa</taxon>
        <taxon>Ecdysozoa</taxon>
        <taxon>Nematoda</taxon>
        <taxon>Chromadorea</taxon>
        <taxon>Rhabditida</taxon>
        <taxon>Tylenchina</taxon>
        <taxon>Panagrolaimomorpha</taxon>
        <taxon>Strongyloidoidea</taxon>
        <taxon>Steinernematidae</taxon>
        <taxon>Steinernema</taxon>
    </lineage>
</organism>
<protein>
    <submittedName>
        <fullName evidence="1">Uncharacterized protein</fullName>
    </submittedName>
</protein>
<dbReference type="EMBL" id="AZBU02000007">
    <property type="protein sequence ID" value="TKR69601.1"/>
    <property type="molecule type" value="Genomic_DNA"/>
</dbReference>
<evidence type="ECO:0000313" key="1">
    <source>
        <dbReference type="EMBL" id="TKR69601.1"/>
    </source>
</evidence>
<keyword evidence="2" id="KW-1185">Reference proteome</keyword>
<dbReference type="AlphaFoldDB" id="A0A4U5MJR2"/>
<accession>A0A4U5MJR2</accession>
<name>A0A4U5MJR2_STECR</name>
<proteinExistence type="predicted"/>
<gene>
    <name evidence="1" type="ORF">L596_021741</name>
</gene>
<dbReference type="Proteomes" id="UP000298663">
    <property type="component" value="Unassembled WGS sequence"/>
</dbReference>